<dbReference type="EMBL" id="CP054614">
    <property type="protein sequence ID" value="QKS55866.1"/>
    <property type="molecule type" value="Genomic_DNA"/>
</dbReference>
<proteinExistence type="predicted"/>
<organism evidence="1 2">
    <name type="scientific">Paenibacillus barcinonensis</name>
    <dbReference type="NCBI Taxonomy" id="198119"/>
    <lineage>
        <taxon>Bacteria</taxon>
        <taxon>Bacillati</taxon>
        <taxon>Bacillota</taxon>
        <taxon>Bacilli</taxon>
        <taxon>Bacillales</taxon>
        <taxon>Paenibacillaceae</taxon>
        <taxon>Paenibacillus</taxon>
    </lineage>
</organism>
<keyword evidence="2" id="KW-1185">Reference proteome</keyword>
<evidence type="ECO:0000313" key="1">
    <source>
        <dbReference type="EMBL" id="QKS55866.1"/>
    </source>
</evidence>
<reference evidence="1 2" key="1">
    <citation type="submission" date="2020-06" db="EMBL/GenBank/DDBJ databases">
        <title>Complete genome of Paenibacillus barcinonensis KACC11450.</title>
        <authorList>
            <person name="Kim M."/>
            <person name="Park Y.-J."/>
            <person name="Shin J.-H."/>
        </authorList>
    </citation>
    <scope>NUCLEOTIDE SEQUENCE [LARGE SCALE GENOMIC DNA]</scope>
    <source>
        <strain evidence="1 2">KACC11450</strain>
    </source>
</reference>
<name>A0ABX6Q1K0_PAEBA</name>
<dbReference type="RefSeq" id="WP_174812110.1">
    <property type="nucleotide sequence ID" value="NZ_CP054614.1"/>
</dbReference>
<sequence>MAKSLLCPNLLNNYFEFFRQCNILTIIHPTTRQPLVYQSCLFVDDFDIYFSQINHSPFQVNWIACRSSLFVLVKEQFHLNLLLMYLKAIIHNRNVVAPYIADNSKTCDEYDSSTGLARLFIVTNPANRAKLAIIFFK</sequence>
<protein>
    <submittedName>
        <fullName evidence="1">Uncharacterized protein</fullName>
    </submittedName>
</protein>
<evidence type="ECO:0000313" key="2">
    <source>
        <dbReference type="Proteomes" id="UP000509327"/>
    </source>
</evidence>
<accession>A0ABX6Q1K0</accession>
<dbReference type="Proteomes" id="UP000509327">
    <property type="component" value="Chromosome"/>
</dbReference>
<gene>
    <name evidence="1" type="ORF">HUB98_05660</name>
</gene>